<accession>A0ABS5EEL1</accession>
<gene>
    <name evidence="1" type="ORF">GXW78_07280</name>
</gene>
<evidence type="ECO:0000313" key="2">
    <source>
        <dbReference type="Proteomes" id="UP000698752"/>
    </source>
</evidence>
<dbReference type="Gene3D" id="1.10.600.10">
    <property type="entry name" value="Farnesyl Diphosphate Synthase"/>
    <property type="match status" value="1"/>
</dbReference>
<dbReference type="EMBL" id="JAAEDI010000006">
    <property type="protein sequence ID" value="MBR0649457.1"/>
    <property type="molecule type" value="Genomic_DNA"/>
</dbReference>
<comment type="caution">
    <text evidence="1">The sequence shown here is derived from an EMBL/GenBank/DDBJ whole genome shotgun (WGS) entry which is preliminary data.</text>
</comment>
<name>A0ABS5EEL1_9PROT</name>
<keyword evidence="2" id="KW-1185">Reference proteome</keyword>
<dbReference type="SUPFAM" id="SSF48576">
    <property type="entry name" value="Terpenoid synthases"/>
    <property type="match status" value="1"/>
</dbReference>
<protein>
    <submittedName>
        <fullName evidence="1">Squalene/phytoene synthase family protein</fullName>
    </submittedName>
</protein>
<proteinExistence type="predicted"/>
<evidence type="ECO:0000313" key="1">
    <source>
        <dbReference type="EMBL" id="MBR0649457.1"/>
    </source>
</evidence>
<reference evidence="2" key="1">
    <citation type="journal article" date="2021" name="Syst. Appl. Microbiol.">
        <title>Roseomonas hellenica sp. nov., isolated from roots of wild-growing Alkanna tinctoria.</title>
        <authorList>
            <person name="Rat A."/>
            <person name="Naranjo H.D."/>
            <person name="Lebbe L."/>
            <person name="Cnockaert M."/>
            <person name="Krigas N."/>
            <person name="Grigoriadou K."/>
            <person name="Maloupa E."/>
            <person name="Willems A."/>
        </authorList>
    </citation>
    <scope>NUCLEOTIDE SEQUENCE [LARGE SCALE GENOMIC DNA]</scope>
    <source>
        <strain evidence="2">LMG 31159</strain>
    </source>
</reference>
<dbReference type="Proteomes" id="UP000698752">
    <property type="component" value="Unassembled WGS sequence"/>
</dbReference>
<organism evidence="1 2">
    <name type="scientific">Neoroseomonas terrae</name>
    <dbReference type="NCBI Taxonomy" id="424799"/>
    <lineage>
        <taxon>Bacteria</taxon>
        <taxon>Pseudomonadati</taxon>
        <taxon>Pseudomonadota</taxon>
        <taxon>Alphaproteobacteria</taxon>
        <taxon>Acetobacterales</taxon>
        <taxon>Acetobacteraceae</taxon>
        <taxon>Neoroseomonas</taxon>
    </lineage>
</organism>
<sequence>MGVSRRTAHAHIGAVSLSPIGAFARSHDPDRFLCALFAPAERREPLFALIAYNHELARAREATSNPMAALIRLQWWRDAVEEARAGRPPRRHEVAGPLQEQVAAGALDADALIDLADAREAETEEGGFAVEQEFVTWLRGTAGGWSAVAGRALGADAAAAEVLRGLGAAYGLAGVLGSVVAHAAQGRCLLPLDRLAAAGLRAEEVIAEPQGSPVAGVVRALAQEGLTALAGARRDVTPAFIAAALPAVLARRDLRQLARAGRVAGRGVGDRFAVSWAGIRQKL</sequence>
<dbReference type="InterPro" id="IPR008949">
    <property type="entry name" value="Isoprenoid_synthase_dom_sf"/>
</dbReference>
<dbReference type="InterPro" id="IPR002060">
    <property type="entry name" value="Squ/phyt_synthse"/>
</dbReference>
<dbReference type="Pfam" id="PF00494">
    <property type="entry name" value="SQS_PSY"/>
    <property type="match status" value="1"/>
</dbReference>